<dbReference type="Gene3D" id="1.10.357.10">
    <property type="entry name" value="Tetracycline Repressor, domain 2"/>
    <property type="match status" value="1"/>
</dbReference>
<dbReference type="RefSeq" id="WP_116412366.1">
    <property type="nucleotide sequence ID" value="NZ_NBXB01000037.1"/>
</dbReference>
<dbReference type="GO" id="GO:0003677">
    <property type="term" value="F:DNA binding"/>
    <property type="evidence" value="ECO:0007669"/>
    <property type="project" value="UniProtKB-UniRule"/>
</dbReference>
<dbReference type="SUPFAM" id="SSF48498">
    <property type="entry name" value="Tetracyclin repressor-like, C-terminal domain"/>
    <property type="match status" value="1"/>
</dbReference>
<evidence type="ECO:0000256" key="1">
    <source>
        <dbReference type="ARBA" id="ARBA00023015"/>
    </source>
</evidence>
<organism evidence="6 7">
    <name type="scientific">Subtercola boreus</name>
    <dbReference type="NCBI Taxonomy" id="120213"/>
    <lineage>
        <taxon>Bacteria</taxon>
        <taxon>Bacillati</taxon>
        <taxon>Actinomycetota</taxon>
        <taxon>Actinomycetes</taxon>
        <taxon>Micrococcales</taxon>
        <taxon>Microbacteriaceae</taxon>
        <taxon>Subtercola</taxon>
    </lineage>
</organism>
<evidence type="ECO:0000256" key="2">
    <source>
        <dbReference type="ARBA" id="ARBA00023125"/>
    </source>
</evidence>
<dbReference type="Pfam" id="PF00440">
    <property type="entry name" value="TetR_N"/>
    <property type="match status" value="1"/>
</dbReference>
<dbReference type="Proteomes" id="UP000256541">
    <property type="component" value="Unassembled WGS sequence"/>
</dbReference>
<dbReference type="InterPro" id="IPR001647">
    <property type="entry name" value="HTH_TetR"/>
</dbReference>
<dbReference type="AlphaFoldDB" id="A0A3E0VSZ1"/>
<dbReference type="InterPro" id="IPR036271">
    <property type="entry name" value="Tet_transcr_reg_TetR-rel_C_sf"/>
</dbReference>
<dbReference type="PANTHER" id="PTHR47506">
    <property type="entry name" value="TRANSCRIPTIONAL REGULATORY PROTEIN"/>
    <property type="match status" value="1"/>
</dbReference>
<feature type="domain" description="HTH tetR-type" evidence="5">
    <location>
        <begin position="19"/>
        <end position="79"/>
    </location>
</feature>
<evidence type="ECO:0000313" key="7">
    <source>
        <dbReference type="Proteomes" id="UP000256541"/>
    </source>
</evidence>
<dbReference type="SUPFAM" id="SSF46689">
    <property type="entry name" value="Homeodomain-like"/>
    <property type="match status" value="1"/>
</dbReference>
<keyword evidence="1" id="KW-0805">Transcription regulation</keyword>
<accession>A0A3E0VSZ1</accession>
<proteinExistence type="predicted"/>
<evidence type="ECO:0000256" key="3">
    <source>
        <dbReference type="ARBA" id="ARBA00023163"/>
    </source>
</evidence>
<comment type="caution">
    <text evidence="6">The sequence shown here is derived from an EMBL/GenBank/DDBJ whole genome shotgun (WGS) entry which is preliminary data.</text>
</comment>
<dbReference type="PRINTS" id="PR00455">
    <property type="entry name" value="HTHTETR"/>
</dbReference>
<keyword evidence="3" id="KW-0804">Transcription</keyword>
<sequence length="209" mass="22839">MTKTAGRDHGARTFTVKGQATRTRIVKSASRLIAEQGMERATLEEIQGEAGVSASQLYHYFADKSALILAVVEDQTDVVLGSHRALLQNLDSFQALHEWRDMIVDSLEAQHCVGGCPLGSLTGTLAESNPLARQALKNSFTEWERLLRTGLNAMRERGQLRKDTDTEGLAVSLLAAVQGGLLLSQTRRDSSAVRIALDSSIAYLYTLRP</sequence>
<feature type="DNA-binding region" description="H-T-H motif" evidence="4">
    <location>
        <begin position="42"/>
        <end position="61"/>
    </location>
</feature>
<protein>
    <recommendedName>
        <fullName evidence="5">HTH tetR-type domain-containing protein</fullName>
    </recommendedName>
</protein>
<dbReference type="PROSITE" id="PS50977">
    <property type="entry name" value="HTH_TETR_2"/>
    <property type="match status" value="1"/>
</dbReference>
<keyword evidence="2 4" id="KW-0238">DNA-binding</keyword>
<name>A0A3E0VSZ1_9MICO</name>
<dbReference type="PANTHER" id="PTHR47506:SF1">
    <property type="entry name" value="HTH-TYPE TRANSCRIPTIONAL REGULATOR YJDC"/>
    <property type="match status" value="1"/>
</dbReference>
<reference evidence="6 7" key="1">
    <citation type="submission" date="2017-04" db="EMBL/GenBank/DDBJ databases">
        <title>Comparative genome analysis of Subtercola boreus.</title>
        <authorList>
            <person name="Cho Y.-J."/>
            <person name="Cho A."/>
            <person name="Kim O.-S."/>
            <person name="Lee J.-I."/>
        </authorList>
    </citation>
    <scope>NUCLEOTIDE SEQUENCE [LARGE SCALE GENOMIC DNA]</scope>
    <source>
        <strain evidence="6 7">P27479</strain>
    </source>
</reference>
<evidence type="ECO:0000313" key="6">
    <source>
        <dbReference type="EMBL" id="RFA13132.1"/>
    </source>
</evidence>
<dbReference type="InterPro" id="IPR011075">
    <property type="entry name" value="TetR_C"/>
</dbReference>
<evidence type="ECO:0000256" key="4">
    <source>
        <dbReference type="PROSITE-ProRule" id="PRU00335"/>
    </source>
</evidence>
<gene>
    <name evidence="6" type="ORF">B7R22_14120</name>
</gene>
<dbReference type="Pfam" id="PF16925">
    <property type="entry name" value="TetR_C_13"/>
    <property type="match status" value="1"/>
</dbReference>
<evidence type="ECO:0000259" key="5">
    <source>
        <dbReference type="PROSITE" id="PS50977"/>
    </source>
</evidence>
<dbReference type="InterPro" id="IPR009057">
    <property type="entry name" value="Homeodomain-like_sf"/>
</dbReference>
<dbReference type="OrthoDB" id="4567939at2"/>
<dbReference type="EMBL" id="NBXB01000037">
    <property type="protein sequence ID" value="RFA13132.1"/>
    <property type="molecule type" value="Genomic_DNA"/>
</dbReference>